<reference evidence="2" key="1">
    <citation type="submission" date="2024-06" db="EMBL/GenBank/DDBJ databases">
        <title>Streptomyces sp. strain HUAS MG91 genome sequences.</title>
        <authorList>
            <person name="Mo P."/>
        </authorList>
    </citation>
    <scope>NUCLEOTIDE SEQUENCE</scope>
    <source>
        <strain evidence="2">HUAS MG91</strain>
    </source>
</reference>
<dbReference type="PANTHER" id="PTHR33993">
    <property type="entry name" value="GLYOXALASE-RELATED"/>
    <property type="match status" value="1"/>
</dbReference>
<dbReference type="InterPro" id="IPR029068">
    <property type="entry name" value="Glyas_Bleomycin-R_OHBP_Dase"/>
</dbReference>
<gene>
    <name evidence="2" type="ORF">ABII15_02710</name>
</gene>
<dbReference type="InterPro" id="IPR052164">
    <property type="entry name" value="Anthracycline_SecMetBiosynth"/>
</dbReference>
<dbReference type="EMBL" id="CP159534">
    <property type="protein sequence ID" value="XCJ68939.1"/>
    <property type="molecule type" value="Genomic_DNA"/>
</dbReference>
<dbReference type="KEGG" id="stac:ABII15_02710"/>
<evidence type="ECO:0000313" key="2">
    <source>
        <dbReference type="EMBL" id="XCJ68939.1"/>
    </source>
</evidence>
<name>A0AAU8ILL5_9ACTN</name>
<sequence>MSVRPEGTPIWADAMYPDLEAAKAFYAELFGWTYDPGAEEFGNYTQAKNADGKHVAALVPQMPGAEGVPPSWNLYLAAPDVAASAEKITGAGGTLMMEPMPVSDFGTMVTVQDPAGVMFSLWQPGSHEGFEAVNEPGAYCWAEVNTRDAAKTDAFFTTVFPYDAKKVADEHVDFHVWMLDDAPVLGRMQMGDGFPEHVPSYVNVYFVVEDCDDAVATVQRLGGKLHFGPMDSPFGRMASVADPQGCAFSVIDVTKTQGEMPPME</sequence>
<protein>
    <submittedName>
        <fullName evidence="2">VOC family protein</fullName>
    </submittedName>
</protein>
<dbReference type="Gene3D" id="3.10.180.10">
    <property type="entry name" value="2,3-Dihydroxybiphenyl 1,2-Dioxygenase, domain 1"/>
    <property type="match status" value="2"/>
</dbReference>
<dbReference type="CDD" id="cd07247">
    <property type="entry name" value="SgaA_N_like"/>
    <property type="match status" value="2"/>
</dbReference>
<dbReference type="PANTHER" id="PTHR33993:SF10">
    <property type="entry name" value="CONSERVED PROTEIN"/>
    <property type="match status" value="1"/>
</dbReference>
<dbReference type="Pfam" id="PF00903">
    <property type="entry name" value="Glyoxalase"/>
    <property type="match status" value="2"/>
</dbReference>
<dbReference type="InterPro" id="IPR037523">
    <property type="entry name" value="VOC_core"/>
</dbReference>
<dbReference type="AlphaFoldDB" id="A0AAU8ILL5"/>
<proteinExistence type="predicted"/>
<evidence type="ECO:0000259" key="1">
    <source>
        <dbReference type="PROSITE" id="PS51819"/>
    </source>
</evidence>
<dbReference type="RefSeq" id="WP_353940621.1">
    <property type="nucleotide sequence ID" value="NZ_CP159534.1"/>
</dbReference>
<dbReference type="PROSITE" id="PS51819">
    <property type="entry name" value="VOC"/>
    <property type="match status" value="2"/>
</dbReference>
<feature type="domain" description="VOC" evidence="1">
    <location>
        <begin position="138"/>
        <end position="253"/>
    </location>
</feature>
<dbReference type="SUPFAM" id="SSF54593">
    <property type="entry name" value="Glyoxalase/Bleomycin resistance protein/Dihydroxybiphenyl dioxygenase"/>
    <property type="match status" value="2"/>
</dbReference>
<dbReference type="InterPro" id="IPR004360">
    <property type="entry name" value="Glyas_Fos-R_dOase_dom"/>
</dbReference>
<accession>A0AAU8ILL5</accession>
<organism evidence="2">
    <name type="scientific">Streptomyces tabacisoli</name>
    <dbReference type="NCBI Taxonomy" id="3156398"/>
    <lineage>
        <taxon>Bacteria</taxon>
        <taxon>Bacillati</taxon>
        <taxon>Actinomycetota</taxon>
        <taxon>Actinomycetes</taxon>
        <taxon>Kitasatosporales</taxon>
        <taxon>Streptomycetaceae</taxon>
        <taxon>Streptomyces</taxon>
    </lineage>
</organism>
<feature type="domain" description="VOC" evidence="1">
    <location>
        <begin position="8"/>
        <end position="124"/>
    </location>
</feature>